<accession>A0A3M0K0M6</accession>
<gene>
    <name evidence="1" type="ORF">DUI87_15955</name>
</gene>
<dbReference type="Proteomes" id="UP000269221">
    <property type="component" value="Unassembled WGS sequence"/>
</dbReference>
<evidence type="ECO:0000313" key="1">
    <source>
        <dbReference type="EMBL" id="RMC06518.1"/>
    </source>
</evidence>
<keyword evidence="2" id="KW-1185">Reference proteome</keyword>
<name>A0A3M0K0M6_HIRRU</name>
<dbReference type="OrthoDB" id="416454at2759"/>
<proteinExistence type="predicted"/>
<reference evidence="1 2" key="1">
    <citation type="submission" date="2018-07" db="EMBL/GenBank/DDBJ databases">
        <title>A high quality draft genome assembly of the barn swallow (H. rustica rustica).</title>
        <authorList>
            <person name="Formenti G."/>
            <person name="Chiara M."/>
            <person name="Poveda L."/>
            <person name="Francoijs K.-J."/>
            <person name="Bonisoli-Alquati A."/>
            <person name="Canova L."/>
            <person name="Gianfranceschi L."/>
            <person name="Horner D.S."/>
            <person name="Saino N."/>
        </authorList>
    </citation>
    <scope>NUCLEOTIDE SEQUENCE [LARGE SCALE GENOMIC DNA]</scope>
    <source>
        <strain evidence="1">Chelidonia</strain>
        <tissue evidence="1">Blood</tissue>
    </source>
</reference>
<sequence length="126" mass="14297">MTKGDRKADSAERVTRVYWSPGVGPPDLQSETRSEIICILGRSAENINLCGRVHTLVAKDGIKKDFDGLEGWGCVNLMKAKPHEAKGEVLHMSHPKQKYRLEREWTENSIEERDLGLLVDKKLDRI</sequence>
<organism evidence="1 2">
    <name type="scientific">Hirundo rustica rustica</name>
    <dbReference type="NCBI Taxonomy" id="333673"/>
    <lineage>
        <taxon>Eukaryota</taxon>
        <taxon>Metazoa</taxon>
        <taxon>Chordata</taxon>
        <taxon>Craniata</taxon>
        <taxon>Vertebrata</taxon>
        <taxon>Euteleostomi</taxon>
        <taxon>Archelosauria</taxon>
        <taxon>Archosauria</taxon>
        <taxon>Dinosauria</taxon>
        <taxon>Saurischia</taxon>
        <taxon>Theropoda</taxon>
        <taxon>Coelurosauria</taxon>
        <taxon>Aves</taxon>
        <taxon>Neognathae</taxon>
        <taxon>Neoaves</taxon>
        <taxon>Telluraves</taxon>
        <taxon>Australaves</taxon>
        <taxon>Passeriformes</taxon>
        <taxon>Sylvioidea</taxon>
        <taxon>Hirundinidae</taxon>
        <taxon>Hirundo</taxon>
    </lineage>
</organism>
<comment type="caution">
    <text evidence="1">The sequence shown here is derived from an EMBL/GenBank/DDBJ whole genome shotgun (WGS) entry which is preliminary data.</text>
</comment>
<dbReference type="AlphaFoldDB" id="A0A3M0K0M6"/>
<dbReference type="EMBL" id="QRBI01000120">
    <property type="protein sequence ID" value="RMC06518.1"/>
    <property type="molecule type" value="Genomic_DNA"/>
</dbReference>
<protein>
    <submittedName>
        <fullName evidence="1">Uncharacterized protein</fullName>
    </submittedName>
</protein>
<evidence type="ECO:0000313" key="2">
    <source>
        <dbReference type="Proteomes" id="UP000269221"/>
    </source>
</evidence>